<organism evidence="1 2">
    <name type="scientific">Hebeloma cylindrosporum</name>
    <dbReference type="NCBI Taxonomy" id="76867"/>
    <lineage>
        <taxon>Eukaryota</taxon>
        <taxon>Fungi</taxon>
        <taxon>Dikarya</taxon>
        <taxon>Basidiomycota</taxon>
        <taxon>Agaricomycotina</taxon>
        <taxon>Agaricomycetes</taxon>
        <taxon>Agaricomycetidae</taxon>
        <taxon>Agaricales</taxon>
        <taxon>Agaricineae</taxon>
        <taxon>Hymenogastraceae</taxon>
        <taxon>Hebeloma</taxon>
    </lineage>
</organism>
<sequence length="123" mass="13827">MRLKLRTEALPATPWRVARHSNIPRSPAFSKTPGLSSHWTNQRSTFPAYSVVPRDAPCSTSPWSDAPISYDHGLLYVRSSATSLTSMPSMPLLCEIVPGRVHGWRLSFRRLSRWEGQPFSSFG</sequence>
<reference evidence="2" key="2">
    <citation type="submission" date="2015-01" db="EMBL/GenBank/DDBJ databases">
        <title>Evolutionary Origins and Diversification of the Mycorrhizal Mutualists.</title>
        <authorList>
            <consortium name="DOE Joint Genome Institute"/>
            <consortium name="Mycorrhizal Genomics Consortium"/>
            <person name="Kohler A."/>
            <person name="Kuo A."/>
            <person name="Nagy L.G."/>
            <person name="Floudas D."/>
            <person name="Copeland A."/>
            <person name="Barry K.W."/>
            <person name="Cichocki N."/>
            <person name="Veneault-Fourrey C."/>
            <person name="LaButti K."/>
            <person name="Lindquist E.A."/>
            <person name="Lipzen A."/>
            <person name="Lundell T."/>
            <person name="Morin E."/>
            <person name="Murat C."/>
            <person name="Riley R."/>
            <person name="Ohm R."/>
            <person name="Sun H."/>
            <person name="Tunlid A."/>
            <person name="Henrissat B."/>
            <person name="Grigoriev I.V."/>
            <person name="Hibbett D.S."/>
            <person name="Martin F."/>
        </authorList>
    </citation>
    <scope>NUCLEOTIDE SEQUENCE [LARGE SCALE GENOMIC DNA]</scope>
    <source>
        <strain evidence="2">h7</strain>
    </source>
</reference>
<dbReference type="EMBL" id="KN831770">
    <property type="protein sequence ID" value="KIM47252.1"/>
    <property type="molecule type" value="Genomic_DNA"/>
</dbReference>
<evidence type="ECO:0000313" key="2">
    <source>
        <dbReference type="Proteomes" id="UP000053424"/>
    </source>
</evidence>
<name>A0A0C2Z218_HEBCY</name>
<dbReference type="HOGENOM" id="CLU_2015553_0_0_1"/>
<gene>
    <name evidence="1" type="ORF">M413DRAFT_271754</name>
</gene>
<protein>
    <submittedName>
        <fullName evidence="1">Uncharacterized protein</fullName>
    </submittedName>
</protein>
<dbReference type="Proteomes" id="UP000053424">
    <property type="component" value="Unassembled WGS sequence"/>
</dbReference>
<dbReference type="AlphaFoldDB" id="A0A0C2Z218"/>
<reference evidence="1 2" key="1">
    <citation type="submission" date="2014-04" db="EMBL/GenBank/DDBJ databases">
        <authorList>
            <consortium name="DOE Joint Genome Institute"/>
            <person name="Kuo A."/>
            <person name="Gay G."/>
            <person name="Dore J."/>
            <person name="Kohler A."/>
            <person name="Nagy L.G."/>
            <person name="Floudas D."/>
            <person name="Copeland A."/>
            <person name="Barry K.W."/>
            <person name="Cichocki N."/>
            <person name="Veneault-Fourrey C."/>
            <person name="LaButti K."/>
            <person name="Lindquist E.A."/>
            <person name="Lipzen A."/>
            <person name="Lundell T."/>
            <person name="Morin E."/>
            <person name="Murat C."/>
            <person name="Sun H."/>
            <person name="Tunlid A."/>
            <person name="Henrissat B."/>
            <person name="Grigoriev I.V."/>
            <person name="Hibbett D.S."/>
            <person name="Martin F."/>
            <person name="Nordberg H.P."/>
            <person name="Cantor M.N."/>
            <person name="Hua S.X."/>
        </authorList>
    </citation>
    <scope>NUCLEOTIDE SEQUENCE [LARGE SCALE GENOMIC DNA]</scope>
    <source>
        <strain evidence="2">h7</strain>
    </source>
</reference>
<evidence type="ECO:0000313" key="1">
    <source>
        <dbReference type="EMBL" id="KIM47252.1"/>
    </source>
</evidence>
<keyword evidence="2" id="KW-1185">Reference proteome</keyword>
<proteinExistence type="predicted"/>
<accession>A0A0C2Z218</accession>